<name>A0A926DA66_9FIRM</name>
<feature type="region of interest" description="Disordered" evidence="1">
    <location>
        <begin position="224"/>
        <end position="249"/>
    </location>
</feature>
<feature type="compositionally biased region" description="Low complexity" evidence="1">
    <location>
        <begin position="299"/>
        <end position="311"/>
    </location>
</feature>
<keyword evidence="3" id="KW-1185">Reference proteome</keyword>
<evidence type="ECO:0000256" key="1">
    <source>
        <dbReference type="SAM" id="MobiDB-lite"/>
    </source>
</evidence>
<organism evidence="2 3">
    <name type="scientific">Yeguia hominis</name>
    <dbReference type="NCBI Taxonomy" id="2763662"/>
    <lineage>
        <taxon>Bacteria</taxon>
        <taxon>Bacillati</taxon>
        <taxon>Bacillota</taxon>
        <taxon>Clostridia</taxon>
        <taxon>Eubacteriales</taxon>
        <taxon>Yeguiaceae</taxon>
        <taxon>Yeguia</taxon>
    </lineage>
</organism>
<dbReference type="Proteomes" id="UP000651482">
    <property type="component" value="Unassembled WGS sequence"/>
</dbReference>
<feature type="compositionally biased region" description="Polar residues" evidence="1">
    <location>
        <begin position="288"/>
        <end position="298"/>
    </location>
</feature>
<evidence type="ECO:0000313" key="3">
    <source>
        <dbReference type="Proteomes" id="UP000651482"/>
    </source>
</evidence>
<dbReference type="RefSeq" id="WP_249319213.1">
    <property type="nucleotide sequence ID" value="NZ_JACRSN010000008.1"/>
</dbReference>
<feature type="region of interest" description="Disordered" evidence="1">
    <location>
        <begin position="284"/>
        <end position="311"/>
    </location>
</feature>
<feature type="non-terminal residue" evidence="2">
    <location>
        <position position="311"/>
    </location>
</feature>
<comment type="caution">
    <text evidence="2">The sequence shown here is derived from an EMBL/GenBank/DDBJ whole genome shotgun (WGS) entry which is preliminary data.</text>
</comment>
<gene>
    <name evidence="2" type="ORF">IAG03_06390</name>
</gene>
<reference evidence="2" key="1">
    <citation type="submission" date="2020-08" db="EMBL/GenBank/DDBJ databases">
        <title>Genome public.</title>
        <authorList>
            <person name="Liu C."/>
            <person name="Sun Q."/>
        </authorList>
    </citation>
    <scope>NUCLEOTIDE SEQUENCE</scope>
    <source>
        <strain evidence="2">NSJ-40</strain>
    </source>
</reference>
<evidence type="ECO:0000313" key="2">
    <source>
        <dbReference type="EMBL" id="MBC8533639.1"/>
    </source>
</evidence>
<dbReference type="AlphaFoldDB" id="A0A926DA66"/>
<sequence length="311" mass="33543">MIETEGRAAAGPKERTVGDVTYRYTETAPEAYTPRSQEIKSGFDELGIASTITDGAAESERNGRVVTQRGQASTLKDGSILVRNDADSTLSTGQIVGHEMYHVGKERHAAESQAFYDSIAESGNINFQSEAFQDIYARIVKFYFKDNFDFATDYAKFYEEFAGYVSGNLKENGGTLDESFAAMFFEPDAINNSWNTLHNLFLEDGKAAHLNGGENQQALVRGNTAEDRPGDSGVLRGNQRTGIDAGGREAPQNILSGIREVYGAEAEGEAQSYGEIGNFAVQDGQTGGVSAQRGNNPYGTETGAEGRTGAF</sequence>
<accession>A0A926DA66</accession>
<protein>
    <submittedName>
        <fullName evidence="2">Uncharacterized protein</fullName>
    </submittedName>
</protein>
<proteinExistence type="predicted"/>
<dbReference type="EMBL" id="JACRSN010000008">
    <property type="protein sequence ID" value="MBC8533639.1"/>
    <property type="molecule type" value="Genomic_DNA"/>
</dbReference>